<dbReference type="OrthoDB" id="10002969at2759"/>
<dbReference type="EMBL" id="CAJOAX010001006">
    <property type="protein sequence ID" value="CAF3675875.1"/>
    <property type="molecule type" value="Genomic_DNA"/>
</dbReference>
<protein>
    <recommendedName>
        <fullName evidence="8">B box-type domain-containing protein</fullName>
    </recommendedName>
</protein>
<evidence type="ECO:0000313" key="6">
    <source>
        <dbReference type="Proteomes" id="UP000663854"/>
    </source>
</evidence>
<dbReference type="EMBL" id="CAJNOO010000448">
    <property type="protein sequence ID" value="CAF0945784.1"/>
    <property type="molecule type" value="Genomic_DNA"/>
</dbReference>
<gene>
    <name evidence="4" type="ORF">JXQ802_LOCUS17306</name>
    <name evidence="5" type="ORF">OTI717_LOCUS10887</name>
    <name evidence="3" type="ORF">PYM288_LOCUS13950</name>
    <name evidence="2" type="ORF">RFH988_LOCUS11348</name>
</gene>
<dbReference type="EMBL" id="CAJNOL010000436">
    <property type="protein sequence ID" value="CAF1063670.1"/>
    <property type="molecule type" value="Genomic_DNA"/>
</dbReference>
<feature type="coiled-coil region" evidence="1">
    <location>
        <begin position="132"/>
        <end position="159"/>
    </location>
</feature>
<comment type="caution">
    <text evidence="3">The sequence shown here is derived from an EMBL/GenBank/DDBJ whole genome shotgun (WGS) entry which is preliminary data.</text>
</comment>
<evidence type="ECO:0000313" key="3">
    <source>
        <dbReference type="EMBL" id="CAF0987753.1"/>
    </source>
</evidence>
<organism evidence="3 6">
    <name type="scientific">Rotaria sordida</name>
    <dbReference type="NCBI Taxonomy" id="392033"/>
    <lineage>
        <taxon>Eukaryota</taxon>
        <taxon>Metazoa</taxon>
        <taxon>Spiralia</taxon>
        <taxon>Gnathifera</taxon>
        <taxon>Rotifera</taxon>
        <taxon>Eurotatoria</taxon>
        <taxon>Bdelloidea</taxon>
        <taxon>Philodinida</taxon>
        <taxon>Philodinidae</taxon>
        <taxon>Rotaria</taxon>
    </lineage>
</organism>
<evidence type="ECO:0000313" key="7">
    <source>
        <dbReference type="Proteomes" id="UP000663870"/>
    </source>
</evidence>
<dbReference type="CDD" id="cd19757">
    <property type="entry name" value="Bbox1"/>
    <property type="match status" value="1"/>
</dbReference>
<reference evidence="3" key="1">
    <citation type="submission" date="2021-02" db="EMBL/GenBank/DDBJ databases">
        <authorList>
            <person name="Nowell W R."/>
        </authorList>
    </citation>
    <scope>NUCLEOTIDE SEQUENCE</scope>
</reference>
<dbReference type="Proteomes" id="UP000663882">
    <property type="component" value="Unassembled WGS sequence"/>
</dbReference>
<evidence type="ECO:0000313" key="5">
    <source>
        <dbReference type="EMBL" id="CAF3675875.1"/>
    </source>
</evidence>
<evidence type="ECO:0000256" key="1">
    <source>
        <dbReference type="SAM" id="Coils"/>
    </source>
</evidence>
<dbReference type="Proteomes" id="UP000663823">
    <property type="component" value="Unassembled WGS sequence"/>
</dbReference>
<evidence type="ECO:0000313" key="4">
    <source>
        <dbReference type="EMBL" id="CAF1063670.1"/>
    </source>
</evidence>
<sequence length="445" mass="51611">MLRRGLNKFDASLLSNDGGKYSPSIRKLRQHYLHDTKCLTDKIFLSPIQSSSVTKQFGKQTSDPQLSSSHHHYQSSIDLMATSVKCDHCQKHEGLFQCCHCNQRLCIRCCNKHYKKVTTEFEHLHELSHCLLMKIIHKKRDLEKQKDETIEQCHKWRIDTINIINEAHKLLIQTIYDEYEILNKEYELFIDKEMSNINSDKHELIRMKKGNLSSLLLSPSSKITTKNSIKSIDIIKKRIETLTKHINEIENFSFQVKLPTFDINDNLIIESHFGDHIRSTNTTLQNEDYINNTSSIKSKEISKKEFSTDSQSINLSSQKCDTNDSYPSIKKTIIFPSDHYKIYSSISTNQLNTCNHNHQNTHKFHRTLSSSLPSIDNTNRNVQIKYESDNSLEDIAIEQLIPTCDAQRTTTTVPIRSSSLLNTNKVFKNYPSLYYRTNSTPSFIQ</sequence>
<proteinExistence type="predicted"/>
<evidence type="ECO:0000313" key="2">
    <source>
        <dbReference type="EMBL" id="CAF0945784.1"/>
    </source>
</evidence>
<dbReference type="EMBL" id="CAJNOH010000293">
    <property type="protein sequence ID" value="CAF0987753.1"/>
    <property type="molecule type" value="Genomic_DNA"/>
</dbReference>
<accession>A0A814FUN0</accession>
<name>A0A814FUN0_9BILA</name>
<dbReference type="Proteomes" id="UP000663854">
    <property type="component" value="Unassembled WGS sequence"/>
</dbReference>
<evidence type="ECO:0008006" key="8">
    <source>
        <dbReference type="Google" id="ProtNLM"/>
    </source>
</evidence>
<dbReference type="Proteomes" id="UP000663870">
    <property type="component" value="Unassembled WGS sequence"/>
</dbReference>
<keyword evidence="7" id="KW-1185">Reference proteome</keyword>
<dbReference type="AlphaFoldDB" id="A0A814FUN0"/>
<keyword evidence="1" id="KW-0175">Coiled coil</keyword>